<dbReference type="Pfam" id="PF07460">
    <property type="entry name" value="NUMOD3"/>
    <property type="match status" value="1"/>
</dbReference>
<dbReference type="Gene3D" id="3.40.1440.10">
    <property type="entry name" value="GIY-YIG endonuclease"/>
    <property type="match status" value="1"/>
</dbReference>
<evidence type="ECO:0000259" key="2">
    <source>
        <dbReference type="PROSITE" id="PS50164"/>
    </source>
</evidence>
<dbReference type="SUPFAM" id="SSF64496">
    <property type="entry name" value="DNA-binding domain of intron-encoded endonucleases"/>
    <property type="match status" value="2"/>
</dbReference>
<organism evidence="3">
    <name type="scientific">Dactylella tenuis</name>
    <dbReference type="NCBI Taxonomy" id="383872"/>
    <lineage>
        <taxon>Eukaryota</taxon>
        <taxon>Fungi</taxon>
        <taxon>Dikarya</taxon>
        <taxon>Ascomycota</taxon>
        <taxon>Pezizomycotina</taxon>
        <taxon>Orbiliomycetes</taxon>
        <taxon>Orbiliales</taxon>
        <taxon>Orbiliaceae</taxon>
        <taxon>Dactylella</taxon>
    </lineage>
</organism>
<reference evidence="3" key="1">
    <citation type="submission" date="2019-04" db="EMBL/GenBank/DDBJ databases">
        <authorList>
            <person name="Yu Z."/>
            <person name="Deng C."/>
        </authorList>
    </citation>
    <scope>NUCLEOTIDE SEQUENCE</scope>
</reference>
<dbReference type="InterPro" id="IPR000305">
    <property type="entry name" value="GIY-YIG_endonuc"/>
</dbReference>
<comment type="similarity">
    <text evidence="1">To endonucleases of group I introns of fungi and phage.</text>
</comment>
<dbReference type="PROSITE" id="PS50164">
    <property type="entry name" value="GIY_YIG"/>
    <property type="match status" value="1"/>
</dbReference>
<gene>
    <name evidence="3" type="primary">orf242</name>
</gene>
<proteinExistence type="predicted"/>
<evidence type="ECO:0000313" key="3">
    <source>
        <dbReference type="EMBL" id="QCW06858.1"/>
    </source>
</evidence>
<sequence length="242" mass="28059">MKKLNPSFITGFSRNYSLTNDRKDLYNPVKFYINAYDMRVLILKENKAKTGIYKWTNKLNNECYIGSSINLWRRFLNYFNLSYLSSVKNNLRISRALIKYGYANFSLEILEYCEKSVLLKREQYYLDLLKPEYNIEKIAGSSLGLKHSKETRAKISKSLKGVYVGSKSSLFGKTHDELTKSKMSGSKLGKKNSFYGKTHSEETKSLMSSLKLGKKHLESTKDLISKKKGILCIYMKKTQMEF</sequence>
<dbReference type="GO" id="GO:0003677">
    <property type="term" value="F:DNA binding"/>
    <property type="evidence" value="ECO:0007669"/>
    <property type="project" value="InterPro"/>
</dbReference>
<keyword evidence="3" id="KW-0496">Mitochondrion</keyword>
<feature type="domain" description="GIY-YIG" evidence="2">
    <location>
        <begin position="48"/>
        <end position="135"/>
    </location>
</feature>
<dbReference type="InterPro" id="IPR003611">
    <property type="entry name" value="NUMOD3"/>
</dbReference>
<dbReference type="AlphaFoldDB" id="A0A4Y5N008"/>
<name>A0A4Y5N008_9PEZI</name>
<dbReference type="SMART" id="SM00496">
    <property type="entry name" value="IENR2"/>
    <property type="match status" value="4"/>
</dbReference>
<evidence type="ECO:0000256" key="1">
    <source>
        <dbReference type="ARBA" id="ARBA00010045"/>
    </source>
</evidence>
<dbReference type="InterPro" id="IPR006350">
    <property type="entry name" value="Intron_endoG1"/>
</dbReference>
<dbReference type="SMART" id="SM00465">
    <property type="entry name" value="GIYc"/>
    <property type="match status" value="1"/>
</dbReference>
<dbReference type="RefSeq" id="YP_009663721.1">
    <property type="nucleotide sequence ID" value="NC_042947.1"/>
</dbReference>
<dbReference type="SUPFAM" id="SSF82771">
    <property type="entry name" value="GIY-YIG endonuclease"/>
    <property type="match status" value="1"/>
</dbReference>
<dbReference type="InterPro" id="IPR035901">
    <property type="entry name" value="GIY-YIG_endonuc_sf"/>
</dbReference>
<protein>
    <recommendedName>
        <fullName evidence="2">GIY-YIG domain-containing protein</fullName>
    </recommendedName>
</protein>
<dbReference type="CDD" id="cd10445">
    <property type="entry name" value="GIY-YIG_bI1_like"/>
    <property type="match status" value="1"/>
</dbReference>
<accession>A0A4Y5N008</accession>
<dbReference type="NCBIfam" id="TIGR01453">
    <property type="entry name" value="grpIintron_endo"/>
    <property type="match status" value="1"/>
</dbReference>
<dbReference type="GO" id="GO:0004519">
    <property type="term" value="F:endonuclease activity"/>
    <property type="evidence" value="ECO:0007669"/>
    <property type="project" value="InterPro"/>
</dbReference>
<dbReference type="EMBL" id="MK820634">
    <property type="protein sequence ID" value="QCW06858.1"/>
    <property type="molecule type" value="Genomic_DNA"/>
</dbReference>
<dbReference type="Pfam" id="PF01541">
    <property type="entry name" value="GIY-YIG"/>
    <property type="match status" value="1"/>
</dbReference>
<dbReference type="GeneID" id="40512613"/>
<geneLocation type="mitochondrion" evidence="3"/>